<evidence type="ECO:0000313" key="2">
    <source>
        <dbReference type="EMBL" id="ABA52706.1"/>
    </source>
</evidence>
<name>Q3JLI5_BURP1</name>
<protein>
    <submittedName>
        <fullName evidence="2">Uncharacterized protein</fullName>
    </submittedName>
</protein>
<feature type="compositionally biased region" description="Basic and acidic residues" evidence="1">
    <location>
        <begin position="157"/>
        <end position="171"/>
    </location>
</feature>
<dbReference type="HOGENOM" id="CLU_1217959_0_0_4"/>
<evidence type="ECO:0000313" key="3">
    <source>
        <dbReference type="Proteomes" id="UP000002700"/>
    </source>
</evidence>
<sequence>MWRARFARCKLADTASAWVPAAPAANAARRGRASHPRYRPDIARVARRGRIAVLRDRLARVVRLDLAAAHLMGLLGRCVDRIAETRAHERARERDAQIGVVRAADGAHAREARGALDAAVVAAGDGQRIGAREHVARIGPRRRRREALVELAQRAARHGDDDARRDGDEAQRGVVAGERAGAPVVEAGSVESVGSHGRSGGVREADAGACAMSASVSGAARMRATSG</sequence>
<feature type="region of interest" description="Disordered" evidence="1">
    <location>
        <begin position="154"/>
        <end position="208"/>
    </location>
</feature>
<proteinExistence type="predicted"/>
<organism evidence="2 3">
    <name type="scientific">Burkholderia pseudomallei (strain 1710b)</name>
    <dbReference type="NCBI Taxonomy" id="320372"/>
    <lineage>
        <taxon>Bacteria</taxon>
        <taxon>Pseudomonadati</taxon>
        <taxon>Pseudomonadota</taxon>
        <taxon>Betaproteobacteria</taxon>
        <taxon>Burkholderiales</taxon>
        <taxon>Burkholderiaceae</taxon>
        <taxon>Burkholderia</taxon>
        <taxon>pseudomallei group</taxon>
    </lineage>
</organism>
<dbReference type="EnsemblBacteria" id="ABA52706">
    <property type="protein sequence ID" value="ABA52706"/>
    <property type="gene ID" value="BURPS1710b_A0409"/>
</dbReference>
<dbReference type="SMR" id="Q3JLI5"/>
<dbReference type="AlphaFoldDB" id="Q3JLI5"/>
<accession>Q3JLI5</accession>
<feature type="compositionally biased region" description="Low complexity" evidence="1">
    <location>
        <begin position="184"/>
        <end position="196"/>
    </location>
</feature>
<evidence type="ECO:0000256" key="1">
    <source>
        <dbReference type="SAM" id="MobiDB-lite"/>
    </source>
</evidence>
<dbReference type="KEGG" id="bpm:BURPS1710b_A0409"/>
<dbReference type="EMBL" id="CP000125">
    <property type="protein sequence ID" value="ABA52706.1"/>
    <property type="molecule type" value="Genomic_DNA"/>
</dbReference>
<gene>
    <name evidence="2" type="ordered locus">BURPS1710b_A0409</name>
</gene>
<dbReference type="Proteomes" id="UP000002700">
    <property type="component" value="Chromosome II"/>
</dbReference>
<reference evidence="2 3" key="1">
    <citation type="submission" date="2005-09" db="EMBL/GenBank/DDBJ databases">
        <authorList>
            <person name="Woods D.E."/>
            <person name="Nierman W.C."/>
        </authorList>
    </citation>
    <scope>NUCLEOTIDE SEQUENCE [LARGE SCALE GENOMIC DNA]</scope>
    <source>
        <strain evidence="2 3">1710b</strain>
    </source>
</reference>